<dbReference type="EMBL" id="MLJW01000108">
    <property type="protein sequence ID" value="OIQ99280.1"/>
    <property type="molecule type" value="Genomic_DNA"/>
</dbReference>
<dbReference type="Pfam" id="PF08240">
    <property type="entry name" value="ADH_N"/>
    <property type="match status" value="1"/>
</dbReference>
<dbReference type="EC" id="1.3.1.84" evidence="2"/>
<dbReference type="Gene3D" id="3.40.50.720">
    <property type="entry name" value="NAD(P)-binding Rossmann-like Domain"/>
    <property type="match status" value="1"/>
</dbReference>
<dbReference type="InterPro" id="IPR020843">
    <property type="entry name" value="ER"/>
</dbReference>
<dbReference type="PANTHER" id="PTHR43677">
    <property type="entry name" value="SHORT-CHAIN DEHYDROGENASE/REDUCTASE"/>
    <property type="match status" value="1"/>
</dbReference>
<evidence type="ECO:0000259" key="1">
    <source>
        <dbReference type="SMART" id="SM00829"/>
    </source>
</evidence>
<organism evidence="2">
    <name type="scientific">mine drainage metagenome</name>
    <dbReference type="NCBI Taxonomy" id="410659"/>
    <lineage>
        <taxon>unclassified sequences</taxon>
        <taxon>metagenomes</taxon>
        <taxon>ecological metagenomes</taxon>
    </lineage>
</organism>
<sequence>MSFKAYLISQEDGKVVSRFTRMEEADLDPGEVSIRVAYSSVNYKDALAATGAGRIIRRFPCIGGIDLAGTVIDSRDPRFIKGEEVLCTSYDIGVAHHGGYAEQARVPADWVVKLPAGMSAKEAMSFGTAGFTAALAVVRMETNGLTPAKGPVIVTGATGGVGSVAIEILARLGYRVVALTGKEAQSAYLKQIGAAEVMLRSSLDLAKIKPLDRATWAGAIDSLGGEVLAWLASTMQIDGTLASVGLAAGTGLNTTVMPFILRGVSLLGIDSVNCPMPVRAEVWRRLAGDMKPQHLEAMTRTISFDALPEVFDDFLKARVTGRIVVDIGG</sequence>
<comment type="caution">
    <text evidence="2">The sequence shown here is derived from an EMBL/GenBank/DDBJ whole genome shotgun (WGS) entry which is preliminary data.</text>
</comment>
<dbReference type="CDD" id="cd05280">
    <property type="entry name" value="MDR_yhdh_yhfp"/>
    <property type="match status" value="1"/>
</dbReference>
<keyword evidence="2" id="KW-0560">Oxidoreductase</keyword>
<dbReference type="PANTHER" id="PTHR43677:SF1">
    <property type="entry name" value="ACRYLYL-COA REDUCTASE ACUI-RELATED"/>
    <property type="match status" value="1"/>
</dbReference>
<dbReference type="InterPro" id="IPR013149">
    <property type="entry name" value="ADH-like_C"/>
</dbReference>
<dbReference type="InterPro" id="IPR014188">
    <property type="entry name" value="Acrylyl-CoA_reductase_AcuI"/>
</dbReference>
<protein>
    <submittedName>
        <fullName evidence="2">Putative acrylyl-CoA reductase AcuI</fullName>
        <ecNumber evidence="2">1.3.1.84</ecNumber>
    </submittedName>
</protein>
<dbReference type="Gene3D" id="3.90.180.10">
    <property type="entry name" value="Medium-chain alcohol dehydrogenases, catalytic domain"/>
    <property type="match status" value="1"/>
</dbReference>
<dbReference type="SUPFAM" id="SSF50129">
    <property type="entry name" value="GroES-like"/>
    <property type="match status" value="1"/>
</dbReference>
<evidence type="ECO:0000313" key="2">
    <source>
        <dbReference type="EMBL" id="OIQ99280.1"/>
    </source>
</evidence>
<dbReference type="SUPFAM" id="SSF51735">
    <property type="entry name" value="NAD(P)-binding Rossmann-fold domains"/>
    <property type="match status" value="1"/>
</dbReference>
<dbReference type="Pfam" id="PF00107">
    <property type="entry name" value="ADH_zinc_N"/>
    <property type="match status" value="1"/>
</dbReference>
<proteinExistence type="predicted"/>
<dbReference type="InterPro" id="IPR013154">
    <property type="entry name" value="ADH-like_N"/>
</dbReference>
<gene>
    <name evidence="2" type="primary">acuI_5</name>
    <name evidence="2" type="ORF">GALL_186890</name>
</gene>
<reference evidence="2" key="1">
    <citation type="submission" date="2016-10" db="EMBL/GenBank/DDBJ databases">
        <title>Sequence of Gallionella enrichment culture.</title>
        <authorList>
            <person name="Poehlein A."/>
            <person name="Muehling M."/>
            <person name="Daniel R."/>
        </authorList>
    </citation>
    <scope>NUCLEOTIDE SEQUENCE</scope>
</reference>
<feature type="domain" description="Enoyl reductase (ER)" evidence="1">
    <location>
        <begin position="14"/>
        <end position="325"/>
    </location>
</feature>
<name>A0A1J5RSK1_9ZZZZ</name>
<accession>A0A1J5RSK1</accession>
<dbReference type="SMART" id="SM00829">
    <property type="entry name" value="PKS_ER"/>
    <property type="match status" value="1"/>
</dbReference>
<dbReference type="InterPro" id="IPR051397">
    <property type="entry name" value="Zn-ADH-like_protein"/>
</dbReference>
<dbReference type="InterPro" id="IPR011032">
    <property type="entry name" value="GroES-like_sf"/>
</dbReference>
<dbReference type="NCBIfam" id="TIGR02823">
    <property type="entry name" value="oxido_YhdH"/>
    <property type="match status" value="1"/>
</dbReference>
<dbReference type="AlphaFoldDB" id="A0A1J5RSK1"/>
<dbReference type="InterPro" id="IPR036291">
    <property type="entry name" value="NAD(P)-bd_dom_sf"/>
</dbReference>
<dbReference type="GO" id="GO:0043957">
    <property type="term" value="F:acryloyl-CoA reductase (NADPH) activity"/>
    <property type="evidence" value="ECO:0007669"/>
    <property type="project" value="UniProtKB-EC"/>
</dbReference>